<dbReference type="SMART" id="SM00343">
    <property type="entry name" value="ZnF_C2HC"/>
    <property type="match status" value="1"/>
</dbReference>
<keyword evidence="1" id="KW-0862">Zinc</keyword>
<reference evidence="4 5" key="1">
    <citation type="submission" date="2020-05" db="EMBL/GenBank/DDBJ databases">
        <authorList>
            <person name="Campoy J."/>
            <person name="Schneeberger K."/>
            <person name="Spophaly S."/>
        </authorList>
    </citation>
    <scope>NUCLEOTIDE SEQUENCE [LARGE SCALE GENOMIC DNA]</scope>
    <source>
        <strain evidence="4">PruArmRojPasFocal</strain>
    </source>
</reference>
<evidence type="ECO:0000256" key="1">
    <source>
        <dbReference type="PROSITE-ProRule" id="PRU00047"/>
    </source>
</evidence>
<dbReference type="InterPro" id="IPR056648">
    <property type="entry name" value="DUF7746"/>
</dbReference>
<organism evidence="4 5">
    <name type="scientific">Prunus armeniaca</name>
    <name type="common">Apricot</name>
    <name type="synonym">Armeniaca vulgaris</name>
    <dbReference type="NCBI Taxonomy" id="36596"/>
    <lineage>
        <taxon>Eukaryota</taxon>
        <taxon>Viridiplantae</taxon>
        <taxon>Streptophyta</taxon>
        <taxon>Embryophyta</taxon>
        <taxon>Tracheophyta</taxon>
        <taxon>Spermatophyta</taxon>
        <taxon>Magnoliopsida</taxon>
        <taxon>eudicotyledons</taxon>
        <taxon>Gunneridae</taxon>
        <taxon>Pentapetalae</taxon>
        <taxon>rosids</taxon>
        <taxon>fabids</taxon>
        <taxon>Rosales</taxon>
        <taxon>Rosaceae</taxon>
        <taxon>Amygdaloideae</taxon>
        <taxon>Amygdaleae</taxon>
        <taxon>Prunus</taxon>
    </lineage>
</organism>
<dbReference type="Pfam" id="PF24925">
    <property type="entry name" value="DUF7746"/>
    <property type="match status" value="1"/>
</dbReference>
<dbReference type="PROSITE" id="PS50158">
    <property type="entry name" value="ZF_CCHC"/>
    <property type="match status" value="1"/>
</dbReference>
<keyword evidence="1" id="KW-0863">Zinc-finger</keyword>
<proteinExistence type="predicted"/>
<evidence type="ECO:0000256" key="2">
    <source>
        <dbReference type="SAM" id="MobiDB-lite"/>
    </source>
</evidence>
<dbReference type="PANTHER" id="PTHR33054:SF9">
    <property type="entry name" value="CCHC-TYPE DOMAIN-CONTAINING PROTEIN"/>
    <property type="match status" value="1"/>
</dbReference>
<evidence type="ECO:0000259" key="3">
    <source>
        <dbReference type="PROSITE" id="PS50158"/>
    </source>
</evidence>
<feature type="domain" description="CCHC-type" evidence="3">
    <location>
        <begin position="310"/>
        <end position="324"/>
    </location>
</feature>
<name>A0A6J5VF30_PRUAR</name>
<dbReference type="Proteomes" id="UP000507222">
    <property type="component" value="Unassembled WGS sequence"/>
</dbReference>
<gene>
    <name evidence="4" type="ORF">CURHAP_LOCUS43148</name>
</gene>
<dbReference type="GO" id="GO:0003676">
    <property type="term" value="F:nucleic acid binding"/>
    <property type="evidence" value="ECO:0007669"/>
    <property type="project" value="InterPro"/>
</dbReference>
<evidence type="ECO:0000313" key="5">
    <source>
        <dbReference type="Proteomes" id="UP000507222"/>
    </source>
</evidence>
<accession>A0A6J5VF30</accession>
<dbReference type="EMBL" id="CAEKDK010000007">
    <property type="protein sequence ID" value="CAB4286247.1"/>
    <property type="molecule type" value="Genomic_DNA"/>
</dbReference>
<dbReference type="InterPro" id="IPR001878">
    <property type="entry name" value="Znf_CCHC"/>
</dbReference>
<dbReference type="AlphaFoldDB" id="A0A6J5VF30"/>
<keyword evidence="1" id="KW-0479">Metal-binding</keyword>
<feature type="compositionally biased region" description="Basic and acidic residues" evidence="2">
    <location>
        <begin position="271"/>
        <end position="281"/>
    </location>
</feature>
<dbReference type="GO" id="GO:0008270">
    <property type="term" value="F:zinc ion binding"/>
    <property type="evidence" value="ECO:0007669"/>
    <property type="project" value="UniProtKB-KW"/>
</dbReference>
<dbReference type="PANTHER" id="PTHR33054">
    <property type="entry name" value="CCHC-TYPE DOMAIN-CONTAINING PROTEIN"/>
    <property type="match status" value="1"/>
</dbReference>
<feature type="region of interest" description="Disordered" evidence="2">
    <location>
        <begin position="271"/>
        <end position="304"/>
    </location>
</feature>
<protein>
    <recommendedName>
        <fullName evidence="3">CCHC-type domain-containing protein</fullName>
    </recommendedName>
</protein>
<sequence length="361" mass="41025">MGRTISEDKNFVDVLAKKLSGLNLSDKGKGPQVSVLIEGEIDNLETMFKEEQPEINRLMIEKRFTQTAKTKNYYPRPIPVDLQFEEDGMWNSAQYDGSSIVKWNIDGLIEYQIINTMKHMMMYATTSKIKGNGDRRVVEAIIVVLVGQLKGWWDFHLSDSARTQILNAQVAIGQQSVQDPAIGVIKSENVYQEDAVRNRIKDKNGGVIPYGSYTYGELSSKIGAEGLALCIDMKLKKQLDKQKTLGRKELGDFCEQFGKEIWGGRRTKKYEKYESKSEPKKPYRNFKKKKYAGETSKKASKGKKGAVPTCYKCGKVRHYKSECKMKDKISNLSISEELKQQLCQIMLNSSYSEQDSDNELA</sequence>
<evidence type="ECO:0000313" key="4">
    <source>
        <dbReference type="EMBL" id="CAB4286247.1"/>
    </source>
</evidence>